<dbReference type="EMBL" id="JASCZI010272905">
    <property type="protein sequence ID" value="MED6223788.1"/>
    <property type="molecule type" value="Genomic_DNA"/>
</dbReference>
<gene>
    <name evidence="3" type="ORF">PIB30_077521</name>
</gene>
<proteinExistence type="predicted"/>
<name>A0ABU6ZP99_9FABA</name>
<keyword evidence="1" id="KW-0808">Transferase</keyword>
<dbReference type="InterPro" id="IPR023213">
    <property type="entry name" value="CAT-like_dom_sf"/>
</dbReference>
<dbReference type="InterPro" id="IPR051504">
    <property type="entry name" value="Plant_metabolite_acyltrans"/>
</dbReference>
<accession>A0ABU6ZP99</accession>
<evidence type="ECO:0000256" key="1">
    <source>
        <dbReference type="ARBA" id="ARBA00022679"/>
    </source>
</evidence>
<evidence type="ECO:0000256" key="2">
    <source>
        <dbReference type="ARBA" id="ARBA00023315"/>
    </source>
</evidence>
<evidence type="ECO:0000313" key="3">
    <source>
        <dbReference type="EMBL" id="MED6223788.1"/>
    </source>
</evidence>
<keyword evidence="2" id="KW-0012">Acyltransferase</keyword>
<organism evidence="3 4">
    <name type="scientific">Stylosanthes scabra</name>
    <dbReference type="NCBI Taxonomy" id="79078"/>
    <lineage>
        <taxon>Eukaryota</taxon>
        <taxon>Viridiplantae</taxon>
        <taxon>Streptophyta</taxon>
        <taxon>Embryophyta</taxon>
        <taxon>Tracheophyta</taxon>
        <taxon>Spermatophyta</taxon>
        <taxon>Magnoliopsida</taxon>
        <taxon>eudicotyledons</taxon>
        <taxon>Gunneridae</taxon>
        <taxon>Pentapetalae</taxon>
        <taxon>rosids</taxon>
        <taxon>fabids</taxon>
        <taxon>Fabales</taxon>
        <taxon>Fabaceae</taxon>
        <taxon>Papilionoideae</taxon>
        <taxon>50 kb inversion clade</taxon>
        <taxon>dalbergioids sensu lato</taxon>
        <taxon>Dalbergieae</taxon>
        <taxon>Pterocarpus clade</taxon>
        <taxon>Stylosanthes</taxon>
    </lineage>
</organism>
<reference evidence="3 4" key="1">
    <citation type="journal article" date="2023" name="Plants (Basel)">
        <title>Bridging the Gap: Combining Genomics and Transcriptomics Approaches to Understand Stylosanthes scabra, an Orphan Legume from the Brazilian Caatinga.</title>
        <authorList>
            <person name="Ferreira-Neto J.R.C."/>
            <person name="da Silva M.D."/>
            <person name="Binneck E."/>
            <person name="de Melo N.F."/>
            <person name="da Silva R.H."/>
            <person name="de Melo A.L.T.M."/>
            <person name="Pandolfi V."/>
            <person name="Bustamante F.O."/>
            <person name="Brasileiro-Vidal A.C."/>
            <person name="Benko-Iseppon A.M."/>
        </authorList>
    </citation>
    <scope>NUCLEOTIDE SEQUENCE [LARGE SCALE GENOMIC DNA]</scope>
    <source>
        <tissue evidence="3">Leaves</tissue>
    </source>
</reference>
<dbReference type="Pfam" id="PF02458">
    <property type="entry name" value="Transferase"/>
    <property type="match status" value="1"/>
</dbReference>
<dbReference type="Proteomes" id="UP001341840">
    <property type="component" value="Unassembled WGS sequence"/>
</dbReference>
<sequence length="478" mass="53493">MDNKVNQNEHQVNFIEKCQVGPLPGSIPSPKFVPLSFFDLPWLCCPTISCKRIFYYDFPYPKTQFLEKVLPNLKQSLSVALQHFFPFSSNIIFPPKPQSPHILYNEGDTLSFIVAESTTNLNTLVSHTPKSVISLNDFVPILPSPRILEDGTMLISPMSIQVTILSNSGFTICCHYSHVVADGKAFHDFLKFWSSLCMQKENMFSSHESLLSFPSLGRDEISDPNEFKSIFLEKLWNMPLNRIGHANIVIPNNMVRQTIVLRHDHIANLKKLVSMKCQSLSLGTSLHLSTFVVTCSLIWVSNIKSKLTQVGVEDEELYFLVLANCTYLSELKIPLTYFGNCLAAALAVIKRSKLEGQNNIFEAAIAIGSKVKELKSEPYKGVETLYSITSSNDATKISQRLLVITGSPKFGSYEIDFGWGKPKLNELLHVDSPGLFSLSPCRDIKGGVEVGIALNTSHMDKFNIILNELLTNLADHQD</sequence>
<dbReference type="Gene3D" id="3.30.559.10">
    <property type="entry name" value="Chloramphenicol acetyltransferase-like domain"/>
    <property type="match status" value="2"/>
</dbReference>
<keyword evidence="4" id="KW-1185">Reference proteome</keyword>
<dbReference type="PANTHER" id="PTHR31625">
    <property type="match status" value="1"/>
</dbReference>
<evidence type="ECO:0000313" key="4">
    <source>
        <dbReference type="Proteomes" id="UP001341840"/>
    </source>
</evidence>
<protein>
    <submittedName>
        <fullName evidence="3">Uncharacterized protein</fullName>
    </submittedName>
</protein>
<comment type="caution">
    <text evidence="3">The sequence shown here is derived from an EMBL/GenBank/DDBJ whole genome shotgun (WGS) entry which is preliminary data.</text>
</comment>